<keyword evidence="4 7" id="KW-1133">Transmembrane helix</keyword>
<comment type="subunit">
    <text evidence="7">Part of a complex composed of FtsB, FtsL and FtsQ.</text>
</comment>
<protein>
    <recommendedName>
        <fullName evidence="7">Cell division protein FtsB</fullName>
    </recommendedName>
</protein>
<evidence type="ECO:0000256" key="6">
    <source>
        <dbReference type="ARBA" id="ARBA00023306"/>
    </source>
</evidence>
<dbReference type="InterPro" id="IPR023081">
    <property type="entry name" value="Cell_div_FtsB"/>
</dbReference>
<accession>A0AAU9C8C8</accession>
<organism evidence="8 9">
    <name type="scientific">Methylomarinovum caldicuralii</name>
    <dbReference type="NCBI Taxonomy" id="438856"/>
    <lineage>
        <taxon>Bacteria</taxon>
        <taxon>Pseudomonadati</taxon>
        <taxon>Pseudomonadota</taxon>
        <taxon>Gammaproteobacteria</taxon>
        <taxon>Methylococcales</taxon>
        <taxon>Methylothermaceae</taxon>
        <taxon>Methylomarinovum</taxon>
    </lineage>
</organism>
<dbReference type="InterPro" id="IPR007060">
    <property type="entry name" value="FtsL/DivIC"/>
</dbReference>
<keyword evidence="1 7" id="KW-1003">Cell membrane</keyword>
<evidence type="ECO:0000256" key="7">
    <source>
        <dbReference type="HAMAP-Rule" id="MF_00599"/>
    </source>
</evidence>
<sequence>MRAAVVILAGLLLALQYRLWFGDGGFVENRRLQARVGELRSQVAEQEEGNRALEAEVLDLKRNLAAVEERARRDLGMIRRGEIYVMVVPQ</sequence>
<dbReference type="RefSeq" id="WP_317704695.1">
    <property type="nucleotide sequence ID" value="NZ_AP024714.1"/>
</dbReference>
<dbReference type="GO" id="GO:0030428">
    <property type="term" value="C:cell septum"/>
    <property type="evidence" value="ECO:0007669"/>
    <property type="project" value="TreeGrafter"/>
</dbReference>
<dbReference type="HAMAP" id="MF_00599">
    <property type="entry name" value="FtsB"/>
    <property type="match status" value="1"/>
</dbReference>
<feature type="topological domain" description="Cytoplasmic" evidence="7">
    <location>
        <begin position="1"/>
        <end position="3"/>
    </location>
</feature>
<name>A0AAU9C8C8_9GAMM</name>
<keyword evidence="2 7" id="KW-0132">Cell division</keyword>
<dbReference type="PANTHER" id="PTHR37485">
    <property type="entry name" value="CELL DIVISION PROTEIN FTSB"/>
    <property type="match status" value="1"/>
</dbReference>
<reference evidence="9" key="1">
    <citation type="journal article" date="2024" name="Int. J. Syst. Evol. Microbiol.">
        <title>Methylomarinovum tepidoasis sp. nov., a moderately thermophilic methanotroph of the family Methylothermaceae isolated from a deep-sea hydrothermal field.</title>
        <authorList>
            <person name="Hirayama H."/>
            <person name="Takaki Y."/>
            <person name="Abe M."/>
            <person name="Miyazaki M."/>
            <person name="Uematsu K."/>
            <person name="Matsui Y."/>
            <person name="Takai K."/>
        </authorList>
    </citation>
    <scope>NUCLEOTIDE SEQUENCE [LARGE SCALE GENOMIC DNA]</scope>
    <source>
        <strain evidence="9">IT-9</strain>
    </source>
</reference>
<evidence type="ECO:0000256" key="4">
    <source>
        <dbReference type="ARBA" id="ARBA00022989"/>
    </source>
</evidence>
<dbReference type="PANTHER" id="PTHR37485:SF1">
    <property type="entry name" value="CELL DIVISION PROTEIN FTSB"/>
    <property type="match status" value="1"/>
</dbReference>
<comment type="similarity">
    <text evidence="7">Belongs to the FtsB family.</text>
</comment>
<dbReference type="GO" id="GO:0005886">
    <property type="term" value="C:plasma membrane"/>
    <property type="evidence" value="ECO:0007669"/>
    <property type="project" value="UniProtKB-SubCell"/>
</dbReference>
<dbReference type="GO" id="GO:0032153">
    <property type="term" value="C:cell division site"/>
    <property type="evidence" value="ECO:0007669"/>
    <property type="project" value="UniProtKB-UniRule"/>
</dbReference>
<comment type="subcellular location">
    <subcellularLocation>
        <location evidence="7">Cell inner membrane</location>
        <topology evidence="7">Single-pass type II membrane protein</topology>
    </subcellularLocation>
    <text evidence="7">Localizes to the division septum.</text>
</comment>
<comment type="function">
    <text evidence="7">Essential cell division protein. May link together the upstream cell division proteins, which are predominantly cytoplasmic, with the downstream cell division proteins, which are predominantly periplasmic.</text>
</comment>
<dbReference type="AlphaFoldDB" id="A0AAU9C8C8"/>
<gene>
    <name evidence="7" type="primary">ftsB</name>
    <name evidence="8" type="ORF">MIT9_P1875</name>
</gene>
<proteinExistence type="inferred from homology"/>
<feature type="coiled-coil region" evidence="7">
    <location>
        <begin position="29"/>
        <end position="70"/>
    </location>
</feature>
<evidence type="ECO:0000256" key="1">
    <source>
        <dbReference type="ARBA" id="ARBA00022475"/>
    </source>
</evidence>
<evidence type="ECO:0000256" key="3">
    <source>
        <dbReference type="ARBA" id="ARBA00022692"/>
    </source>
</evidence>
<evidence type="ECO:0000313" key="9">
    <source>
        <dbReference type="Proteomes" id="UP001321825"/>
    </source>
</evidence>
<evidence type="ECO:0000256" key="5">
    <source>
        <dbReference type="ARBA" id="ARBA00023136"/>
    </source>
</evidence>
<dbReference type="KEGG" id="mcau:MIT9_P1875"/>
<dbReference type="GO" id="GO:0043093">
    <property type="term" value="P:FtsZ-dependent cytokinesis"/>
    <property type="evidence" value="ECO:0007669"/>
    <property type="project" value="UniProtKB-UniRule"/>
</dbReference>
<keyword evidence="6 7" id="KW-0131">Cell cycle</keyword>
<keyword evidence="7" id="KW-0997">Cell inner membrane</keyword>
<keyword evidence="9" id="KW-1185">Reference proteome</keyword>
<evidence type="ECO:0000313" key="8">
    <source>
        <dbReference type="EMBL" id="BCX82289.1"/>
    </source>
</evidence>
<feature type="topological domain" description="Periplasmic" evidence="7">
    <location>
        <begin position="22"/>
        <end position="90"/>
    </location>
</feature>
<dbReference type="EMBL" id="AP024714">
    <property type="protein sequence ID" value="BCX82289.1"/>
    <property type="molecule type" value="Genomic_DNA"/>
</dbReference>
<keyword evidence="3 7" id="KW-0812">Transmembrane</keyword>
<dbReference type="Proteomes" id="UP001321825">
    <property type="component" value="Chromosome"/>
</dbReference>
<keyword evidence="5 7" id="KW-0472">Membrane</keyword>
<keyword evidence="7" id="KW-0175">Coiled coil</keyword>
<dbReference type="Pfam" id="PF04977">
    <property type="entry name" value="DivIC"/>
    <property type="match status" value="1"/>
</dbReference>
<evidence type="ECO:0000256" key="2">
    <source>
        <dbReference type="ARBA" id="ARBA00022618"/>
    </source>
</evidence>